<comment type="domain">
    <text evidence="33">Some of the most genetically diverse regions of the viral genome are present in Env. They are called variable regions 1 through 5 (V1 through V5). Coreceptor usage of gp120 is determined mainly by the primary structure of the third variable region (V3) in the outer domain of gp120. The sequence of V3 determines which coreceptor, CCR5 and/or CXCR4 (corresponding to R5/macrophage, X4/T cell and R5X4/T cell and macrophage tropism), is used to trigger the fusion potential of the Env complex, and hence which cells the virus can infect. Binding to CCR5 involves a region adjacent in addition to V3.</text>
</comment>
<keyword evidence="29 33" id="KW-0899">Viral immunoevasion</keyword>
<keyword evidence="22 33" id="KW-1133">Transmembrane helix</keyword>
<evidence type="ECO:0000256" key="22">
    <source>
        <dbReference type="ARBA" id="ARBA00022989"/>
    </source>
</evidence>
<evidence type="ECO:0000256" key="30">
    <source>
        <dbReference type="ARBA" id="ARBA00023288"/>
    </source>
</evidence>
<keyword evidence="17 33" id="KW-1161">Viral attachment to host cell</keyword>
<feature type="region of interest" description="MPER; binding to GalCer" evidence="33">
    <location>
        <begin position="698"/>
        <end position="719"/>
    </location>
</feature>
<comment type="PTM">
    <text evidence="33">Highly glycosylated by host. The high number of glycan on the protein is reffered to as 'glycan shield' because it contributes to hide protein sequence from adaptive immune system.</text>
</comment>
<feature type="region of interest" description="Fusion peptide" evidence="33">
    <location>
        <begin position="548"/>
        <end position="568"/>
    </location>
</feature>
<dbReference type="Pfam" id="PF00517">
    <property type="entry name" value="GP41"/>
    <property type="match status" value="1"/>
</dbReference>
<organismHost>
    <name type="scientific">Homo sapiens</name>
    <name type="common">Human</name>
    <dbReference type="NCBI Taxonomy" id="9606"/>
</organismHost>
<feature type="region of interest" description="Disordered" evidence="35">
    <location>
        <begin position="752"/>
        <end position="779"/>
    </location>
</feature>
<keyword evidence="11 33" id="KW-0945">Host-virus interaction</keyword>
<evidence type="ECO:0000256" key="2">
    <source>
        <dbReference type="ARBA" id="ARBA00004433"/>
    </source>
</evidence>
<dbReference type="Gene3D" id="1.20.5.490">
    <property type="entry name" value="Single helix bin"/>
    <property type="match status" value="1"/>
</dbReference>
<comment type="PTM">
    <text evidence="33">Palmitoylation of the transmembrane protein and of Env polyprotein (prior to its proteolytic cleavage) is essential for their association with host cell membrane lipid rafts. Palmitoylation is therefore required for envelope trafficking to classical lipid rafts, but not for viral replication.</text>
</comment>
<comment type="domain">
    <text evidence="33 34">The 17 amino acids long immunosuppressive region is present in many retroviral envelope proteins. Synthetic peptides derived from this relatively conserved sequence inhibit immune function in vitro and in vivo.</text>
</comment>
<dbReference type="GO" id="GO:0039654">
    <property type="term" value="P:fusion of virus membrane with host endosome membrane"/>
    <property type="evidence" value="ECO:0007669"/>
    <property type="project" value="UniProtKB-UniRule"/>
</dbReference>
<dbReference type="FunFam" id="2.170.40.20:FF:000001">
    <property type="entry name" value="Envelope glycoprotein gp160"/>
    <property type="match status" value="1"/>
</dbReference>
<keyword evidence="28 33" id="KW-0325">Glycoprotein</keyword>
<evidence type="ECO:0000256" key="14">
    <source>
        <dbReference type="ARBA" id="ARBA00022692"/>
    </source>
</evidence>
<keyword evidence="20 33" id="KW-0261">Viral envelope protein</keyword>
<comment type="miscellaneous">
    <text evidence="33">Inhibitors targeting HIV-1 viral envelope proteins are used as antiretroviral drugs. Attachment of virions to the cell surface via non-specific interactions and CD4 binding can be blocked by inhibitors that include cyanovirin-N, cyclotriazadisulfonamide analogs, PRO 2000, TNX 355 and PRO 542. In addition, BMS 806 can block CD4-induced conformational changes. Env interactions with the coreceptor molecules can be targeted by CCR5 antagonists including SCH-D, maraviroc (UK 427857) and aplaviroc (GW 873140), and the CXCR4 antagonist AMD 070. Fusion of viral and cellular membranes can be inhibited by peptides such as enfuvirtide and tifuvirtide (T 1249). Resistance to inhibitors associated with mutations in Env are observed. Most of the time, single mutations confer only a modest reduction in drug susceptibility. Combination of several mutations is usually required to develop a high-level drug resistance.</text>
</comment>
<reference evidence="38" key="1">
    <citation type="journal article" date="2010" name="PLoS Pathog.">
        <title>HIV-1 Populations in Semen Arise through Multiple Mechanisms.</title>
        <authorList>
            <consortium name="Center for HIV/AIDS Vaccine Immunology"/>
            <person name="Anderson J.A."/>
            <person name="Ping L.H."/>
            <person name="Dibben O."/>
            <person name="Jabara C.B."/>
            <person name="Arney L."/>
            <person name="Kincer L."/>
            <person name="Tang Y."/>
            <person name="Hobbs M."/>
            <person name="Hoffman I."/>
            <person name="Kazembe P."/>
            <person name="Jones C.D."/>
            <person name="Borrow P."/>
            <person name="Fiscus S."/>
            <person name="Cohen M.S."/>
            <person name="Swanstrom R."/>
        </authorList>
    </citation>
    <scope>NUCLEOTIDE SEQUENCE</scope>
    <source>
        <strain evidence="38">700010501_B4_BL</strain>
    </source>
</reference>
<comment type="subcellular location">
    <molecule>Transmembrane protein gp41</molecule>
    <subcellularLocation>
        <location evidence="33">Virion membrane</location>
        <topology evidence="33">Single-pass type I membrane protein</topology>
    </subcellularLocation>
    <subcellularLocation>
        <location evidence="33">Host cell membrane</location>
        <topology evidence="33">Single-pass type I membrane protein</topology>
    </subcellularLocation>
    <subcellularLocation>
        <location evidence="33">Host endosome membrane</location>
        <topology evidence="33">Single-pass type I membrane protein</topology>
    </subcellularLocation>
    <text evidence="33">It is probably concentrated at the site of budding and incorporated into the virions possibly by contacts between the cytoplasmic tail of Env and the N-terminus of Gag.</text>
</comment>
<evidence type="ECO:0000256" key="35">
    <source>
        <dbReference type="SAM" id="MobiDB-lite"/>
    </source>
</evidence>
<keyword evidence="23 33" id="KW-1039">Host endosome</keyword>
<dbReference type="SUPFAM" id="SSF58069">
    <property type="entry name" value="Virus ectodomain"/>
    <property type="match status" value="1"/>
</dbReference>
<feature type="domain" description="Retroviral envelope protein GP41-like" evidence="37">
    <location>
        <begin position="566"/>
        <end position="755"/>
    </location>
</feature>
<dbReference type="GO" id="GO:0019062">
    <property type="term" value="P:virion attachment to host cell"/>
    <property type="evidence" value="ECO:0007669"/>
    <property type="project" value="UniProtKB-UniRule"/>
</dbReference>
<evidence type="ECO:0000259" key="37">
    <source>
        <dbReference type="Pfam" id="PF00517"/>
    </source>
</evidence>
<keyword evidence="16 33" id="KW-0732">Signal</keyword>
<sequence>MRVMGIKKNWQCWKGGILLLGMLMISSAIAQLWVTVYYGVPVWKEAKTTLFCASDAKAYDTEVHNVWATHACVPTDPNPQEIPLKNVTESFNMWKNNMVEQMHEDIISLWDQSLKPCVSLTPLCVTLQCTDYDRTNGNKTANGAAPSSSPVEREIKNCSFNITTKRRDKMSKEYALFYKSDIVQINETGNDNNSYILTSCNTSVITQACPKVSFEPIPIHYCAPAGFAILKCNDAKFNGSGQCKNVSTVQCTHGIRPVVSTQLLLNGSLAEEEIVIRSENFSDNVKTIIVQLNESVEINCTRPNNNTRKSITIGPGRAFYATGDIIGDIRQAHCNISKEKWDKTLKKVVDKLRQQFENKTIIFNQSSGGDPEIVMHKFICGGEFFYCNSTKLFNSTWNGTSTEESKGENDTITLPCRIKQFINMWQRVGKAMYAPPISGKIRCSSNITGLLLTRDGGINTTNETFRPGGGNMRDNWRSELYKYKVVRVEPLGVAPTKDTTNETFRPGGGNMRDNWRSELYKYKVVRVEPLGVAPTKAKRRVVQREKRAVTFGAVFLGFLGAAGSTMGAASVTLTVQARQLLSGIVQQQSNLLRAIEAQQHLLQLTVWGIKQLQARVLAVERYLRDQQLLGIWGCSGKLICTTTVPWNASWSNKSLDMIWNNMTWMEWEREIDNYTGLIYNLIEQSQNQQEINEQDLLKLDQWASLWNWFNISNWLWYIKIFIMIVGGLVGLRIVFIVLSVVNRVRQGYSPLSFQTHHPAPRGPDRPEGIEEEGGERDRGRSGPLVDGFLAIFWVDLRSLFLFSYHLLRDFLLIVTRTVELLGRRGWEALKYGWNLLQYWSQELRNSAISLLDAIAIAVAGGTDRVIEVIQRVFRGILHIPTRIRQGLERLLL</sequence>
<dbReference type="GO" id="GO:0019082">
    <property type="term" value="P:viral protein processing"/>
    <property type="evidence" value="ECO:0007669"/>
    <property type="project" value="UniProtKB-UniRule"/>
</dbReference>
<keyword evidence="10 33" id="KW-1165">Clathrin-mediated endocytosis of virus by host</keyword>
<evidence type="ECO:0000256" key="5">
    <source>
        <dbReference type="ARBA" id="ARBA00004578"/>
    </source>
</evidence>
<dbReference type="Gene3D" id="2.170.40.20">
    <property type="entry name" value="Human immunodeficiency virus 1, Gp160, envelope glycoprotein"/>
    <property type="match status" value="3"/>
</dbReference>
<evidence type="ECO:0000256" key="7">
    <source>
        <dbReference type="ARBA" id="ARBA00022506"/>
    </source>
</evidence>
<evidence type="ECO:0000256" key="33">
    <source>
        <dbReference type="HAMAP-Rule" id="MF_04083"/>
    </source>
</evidence>
<evidence type="ECO:0000256" key="31">
    <source>
        <dbReference type="ARBA" id="ARBA00023296"/>
    </source>
</evidence>
<feature type="coiled-coil region" evidence="33">
    <location>
        <begin position="669"/>
        <end position="703"/>
    </location>
</feature>
<feature type="disulfide bond" evidence="33">
    <location>
        <begin position="634"/>
        <end position="640"/>
    </location>
</feature>
<keyword evidence="18 33" id="KW-0946">Virion</keyword>
<dbReference type="GO" id="GO:0055036">
    <property type="term" value="C:virion membrane"/>
    <property type="evidence" value="ECO:0007669"/>
    <property type="project" value="UniProtKB-SubCell"/>
</dbReference>
<comment type="domain">
    <text evidence="33">The membrane proximal external region (MPER) present in gp41 is a tryptophan-rich region recognized by the antibodies 2F5, Z13, and 4E10. MPER seems to play a role in fusion.</text>
</comment>
<evidence type="ECO:0000256" key="17">
    <source>
        <dbReference type="ARBA" id="ARBA00022804"/>
    </source>
</evidence>
<evidence type="ECO:0000256" key="25">
    <source>
        <dbReference type="ARBA" id="ARBA00023136"/>
    </source>
</evidence>
<feature type="chain" id="PRO_5023474962" description="Transmembrane protein gp41" evidence="33">
    <location>
        <begin position="548"/>
        <end position="892"/>
    </location>
</feature>
<evidence type="ECO:0000256" key="11">
    <source>
        <dbReference type="ARBA" id="ARBA00022581"/>
    </source>
</evidence>
<keyword evidence="8 33" id="KW-1170">Fusion of virus membrane with host endosomal membrane</keyword>
<feature type="domain" description="Human immunodeficiency virus 1 envelope glycoprotein Gp120" evidence="36">
    <location>
        <begin position="32"/>
        <end position="498"/>
    </location>
</feature>
<gene>
    <name evidence="33 38" type="primary">env</name>
</gene>
<dbReference type="FunFam" id="1.20.5.490:FF:000001">
    <property type="entry name" value="Envelope glycoprotein gp160"/>
    <property type="match status" value="1"/>
</dbReference>
<comment type="subcellular location">
    <molecule>Surface protein gp120</molecule>
    <subcellularLocation>
        <location evidence="33">Virion membrane</location>
        <topology evidence="33">Peripheral membrane protein</topology>
    </subcellularLocation>
    <subcellularLocation>
        <location evidence="33">Host cell membrane</location>
        <topology evidence="33">Peripheral membrane protein</topology>
    </subcellularLocation>
    <subcellularLocation>
        <location evidence="33">Host endosome membrane</location>
        <topology evidence="33">Single-pass type I membrane protein</topology>
    </subcellularLocation>
    <text evidence="33">The surface protein is not anchored to the viral envelope, but associates with the extravirion surface through its binding to TM. It is probably concentrated at the site of budding and incorporated into the virions possibly by contacts between the cytoplasmic tail of Env and the N-terminus of Gag.</text>
</comment>
<dbReference type="GO" id="GO:0052031">
    <property type="term" value="P:symbiont-mediated perturbation of host defense response"/>
    <property type="evidence" value="ECO:0007669"/>
    <property type="project" value="UniProtKB-UniRule"/>
</dbReference>
<evidence type="ECO:0000256" key="27">
    <source>
        <dbReference type="ARBA" id="ARBA00023157"/>
    </source>
</evidence>
<comment type="function">
    <text evidence="33">Transmembrane protein gp41: Acts as a class I viral fusion protein. Under the current model, the protein has at least 3 conformational states: pre-fusion native state, pre-hairpin intermediate state, and post-fusion hairpin state. During fusion of viral and target intracellular membranes, the coiled coil regions (heptad repeats) assume a trimer-of-hairpins structure, positioning the fusion peptide in close proximity to the C-terminal region of the ectodomain. The formation of this structure appears to drive apposition and subsequent fusion of viral and target cell membranes. Complete fusion occurs in host cell endosomes and is dynamin-dependent, however some lipid transfer might occur at the plasma membrane. The virus undergoes clathrin-dependent internalization long before endosomal fusion, thus minimizing the surface exposure of conserved viral epitopes during fusion and reducing the efficacy of inhibitors targeting these epitopes. Membranes fusion leads to delivery of the nucleocapsid into the cytoplasm.</text>
</comment>
<evidence type="ECO:0000313" key="38">
    <source>
        <dbReference type="EMBL" id="ADM30190.1"/>
    </source>
</evidence>
<feature type="disulfide bond" evidence="33">
    <location>
        <begin position="52"/>
        <end position="72"/>
    </location>
</feature>
<feature type="short sequence motif" description="YXXL motif; contains endocytosis signal" evidence="33">
    <location>
        <begin position="748"/>
        <end position="751"/>
    </location>
</feature>
<keyword evidence="30 33" id="KW-0449">Lipoprotein</keyword>
<evidence type="ECO:0000256" key="18">
    <source>
        <dbReference type="ARBA" id="ARBA00022844"/>
    </source>
</evidence>
<keyword evidence="31 33" id="KW-1160">Virus entry into host cell</keyword>
<dbReference type="InterPro" id="IPR036377">
    <property type="entry name" value="Gp120_core_sf"/>
</dbReference>
<dbReference type="InterPro" id="IPR037527">
    <property type="entry name" value="Gp160"/>
</dbReference>
<dbReference type="FunFam" id="1.10.287.210:FF:000001">
    <property type="entry name" value="Envelope glycoprotein gp160"/>
    <property type="match status" value="1"/>
</dbReference>
<evidence type="ECO:0000256" key="13">
    <source>
        <dbReference type="ARBA" id="ARBA00022685"/>
    </source>
</evidence>
<dbReference type="HAMAP" id="MF_04083">
    <property type="entry name" value="HIV_ENV"/>
    <property type="match status" value="1"/>
</dbReference>
<keyword evidence="21 33" id="KW-1164">Virus endocytosis by host</keyword>
<evidence type="ECO:0000256" key="16">
    <source>
        <dbReference type="ARBA" id="ARBA00022729"/>
    </source>
</evidence>
<dbReference type="EMBL" id="HM638517">
    <property type="protein sequence ID" value="ADM30190.1"/>
    <property type="molecule type" value="Genomic_DNA"/>
</dbReference>
<evidence type="ECO:0000256" key="8">
    <source>
        <dbReference type="ARBA" id="ARBA00022510"/>
    </source>
</evidence>
<dbReference type="Pfam" id="PF00516">
    <property type="entry name" value="GP120"/>
    <property type="match status" value="2"/>
</dbReference>
<keyword evidence="19 33" id="KW-1043">Host membrane</keyword>
<dbReference type="InterPro" id="IPR000328">
    <property type="entry name" value="GP41-like"/>
</dbReference>
<evidence type="ECO:0000256" key="26">
    <source>
        <dbReference type="ARBA" id="ARBA00023139"/>
    </source>
</evidence>
<evidence type="ECO:0000256" key="32">
    <source>
        <dbReference type="ARBA" id="ARBA00062028"/>
    </source>
</evidence>
<comment type="miscellaneous">
    <text evidence="33">HIV-1 lineages are divided in three main groups, M (for Major), O (for Outlier), and N (for New, or Non-M, Non-O). The vast majority of strains found worldwide belong to the group M. Group O seems to be endemic to and largely confined to Cameroon and neighboring countries in West Central Africa, where these viruses represent a small minority of HIV-1 strains. The group N is represented by a limited number of isolates from Cameroonian persons. The group M is further subdivided in 9 clades or subtypes (A to D, F to H, J and K).</text>
</comment>
<evidence type="ECO:0000256" key="12">
    <source>
        <dbReference type="ARBA" id="ARBA00022595"/>
    </source>
</evidence>
<reference evidence="38" key="2">
    <citation type="submission" date="2010-07" db="EMBL/GenBank/DDBJ databases">
        <authorList>
            <person name="Anderson J."/>
            <person name="Ping L.-H."/>
            <person name="Dibben O."/>
            <person name="Jabara C."/>
            <person name="Arney L."/>
            <person name="Kincer L."/>
            <person name="Tang Y."/>
            <person name="Hobbs M."/>
            <person name="Hoffman I."/>
            <person name="Kazembe P."/>
            <person name="Jones C."/>
            <person name="Borrow P."/>
            <person name="Fiscus S."/>
            <person name="Cohen M."/>
            <person name="Swanstrom R."/>
        </authorList>
    </citation>
    <scope>NUCLEOTIDE SEQUENCE</scope>
    <source>
        <strain evidence="38">700010501_B4_BL</strain>
    </source>
</reference>
<dbReference type="GO" id="GO:0016020">
    <property type="term" value="C:membrane"/>
    <property type="evidence" value="ECO:0007669"/>
    <property type="project" value="UniProtKB-UniRule"/>
</dbReference>
<comment type="function">
    <text evidence="33">Envelope glycoprotein gp160: Oligomerizes in the host endoplasmic reticulum into predominantly trimers. In a second time, gp160 transits in the host Golgi, where glycosylation is completed. The precursor is then proteolytically cleaved in the trans-Golgi and thereby activated by cellular furin or furin-like proteases to produce gp120 and gp41.</text>
</comment>
<keyword evidence="15 33" id="KW-0053">Apoptosis</keyword>
<comment type="domain">
    <text evidence="33">The YXXL motif is involved in determining the exact site of viral release at the surface of infected mononuclear cells and promotes endocytosis. YXXL and di-leucine endocytosis motifs interact directly or indirectly with the clathrin adapter complexes, opperate independently, and their activities are not additive.</text>
</comment>
<evidence type="ECO:0000256" key="20">
    <source>
        <dbReference type="ARBA" id="ARBA00022879"/>
    </source>
</evidence>
<evidence type="ECO:0000256" key="24">
    <source>
        <dbReference type="ARBA" id="ARBA00023054"/>
    </source>
</evidence>
<evidence type="ECO:0000256" key="9">
    <source>
        <dbReference type="ARBA" id="ARBA00022511"/>
    </source>
</evidence>
<evidence type="ECO:0000259" key="36">
    <source>
        <dbReference type="Pfam" id="PF00516"/>
    </source>
</evidence>
<keyword evidence="9 33" id="KW-1032">Host cell membrane</keyword>
<evidence type="ECO:0000256" key="19">
    <source>
        <dbReference type="ARBA" id="ARBA00022870"/>
    </source>
</evidence>
<feature type="disulfide bond" evidence="33">
    <location>
        <begin position="232"/>
        <end position="243"/>
    </location>
</feature>
<feature type="transmembrane region" description="Helical" evidence="34">
    <location>
        <begin position="548"/>
        <end position="573"/>
    </location>
</feature>
<dbReference type="GO" id="GO:0019064">
    <property type="term" value="P:fusion of virus membrane with host plasma membrane"/>
    <property type="evidence" value="ECO:0007669"/>
    <property type="project" value="UniProtKB-UniRule"/>
</dbReference>
<evidence type="ECO:0000256" key="1">
    <source>
        <dbReference type="ARBA" id="ARBA00004402"/>
    </source>
</evidence>
<feature type="domain" description="Human immunodeficiency virus 1 envelope glycoprotein Gp120" evidence="36">
    <location>
        <begin position="499"/>
        <end position="547"/>
    </location>
</feature>
<comment type="PTM">
    <text evidence="33">Specific enzymatic cleavages in vivo yield mature proteins. Envelope glycoproteins are synthesized as a inactive precursor that is heavily N-glycosylated and processed likely by host cell furin in the Golgi to yield the mature SU and TM proteins. The cleavage site between SU and TM requires the minimal sequence [KR]-X-[KR]-R. About 2 of the 9 disulfide bonds of gp41 are reduced by P4HB/PDI, following binding to CD4 receptor.</text>
</comment>
<feature type="short sequence motif" description="Di-leucine internalization motif" evidence="33">
    <location>
        <begin position="891"/>
        <end position="892"/>
    </location>
</feature>
<comment type="similarity">
    <text evidence="33">Belongs to the HIV-1 env protein family.</text>
</comment>
<keyword evidence="25 33" id="KW-0472">Membrane</keyword>
<evidence type="ECO:0000256" key="15">
    <source>
        <dbReference type="ARBA" id="ARBA00022703"/>
    </source>
</evidence>
<accession>E1ADC2</accession>
<evidence type="ECO:0000256" key="29">
    <source>
        <dbReference type="ARBA" id="ARBA00023280"/>
    </source>
</evidence>
<feature type="transmembrane region" description="Helical" evidence="34">
    <location>
        <begin position="714"/>
        <end position="741"/>
    </location>
</feature>
<dbReference type="GO" id="GO:0005198">
    <property type="term" value="F:structural molecule activity"/>
    <property type="evidence" value="ECO:0007669"/>
    <property type="project" value="UniProtKB-UniRule"/>
</dbReference>
<dbReference type="GO" id="GO:0020002">
    <property type="term" value="C:host cell plasma membrane"/>
    <property type="evidence" value="ECO:0007669"/>
    <property type="project" value="UniProtKB-SubCell"/>
</dbReference>
<feature type="region of interest" description="Immunosuppression" evidence="33">
    <location>
        <begin position="610"/>
        <end position="628"/>
    </location>
</feature>
<feature type="site" description="Cleavage; by host furin" evidence="33">
    <location>
        <begin position="547"/>
        <end position="548"/>
    </location>
</feature>
<dbReference type="GO" id="GO:0019031">
    <property type="term" value="C:viral envelope"/>
    <property type="evidence" value="ECO:0007669"/>
    <property type="project" value="UniProtKB-KW"/>
</dbReference>
<keyword evidence="27 33" id="KW-1015">Disulfide bond</keyword>
<keyword evidence="26 33" id="KW-0564">Palmitate</keyword>
<dbReference type="Gene3D" id="1.10.287.210">
    <property type="match status" value="1"/>
</dbReference>
<feature type="disulfide bond" evidence="33">
    <location>
        <begin position="222"/>
        <end position="251"/>
    </location>
</feature>
<evidence type="ECO:0000256" key="23">
    <source>
        <dbReference type="ARBA" id="ARBA00023046"/>
    </source>
</evidence>
<evidence type="ECO:0000256" key="21">
    <source>
        <dbReference type="ARBA" id="ARBA00022890"/>
    </source>
</evidence>
<evidence type="ECO:0000256" key="4">
    <source>
        <dbReference type="ARBA" id="ARBA00004563"/>
    </source>
</evidence>
<evidence type="ECO:0000256" key="6">
    <source>
        <dbReference type="ARBA" id="ARBA00004650"/>
    </source>
</evidence>
<comment type="caution">
    <text evidence="33 34">Lacks conserved residue(s) required for the propagation of feature annotation.</text>
</comment>
<keyword evidence="14 33" id="KW-0812">Transmembrane</keyword>
<feature type="region of interest" description="CD4-binding loop" evidence="33">
    <location>
        <begin position="366"/>
        <end position="376"/>
    </location>
</feature>
<dbReference type="GO" id="GO:0075512">
    <property type="term" value="P:clathrin-dependent endocytosis of virus by host cell"/>
    <property type="evidence" value="ECO:0007669"/>
    <property type="project" value="UniProtKB-UniRule"/>
</dbReference>
<evidence type="ECO:0000256" key="34">
    <source>
        <dbReference type="RuleBase" id="RU363095"/>
    </source>
</evidence>
<keyword evidence="13 33" id="KW-0165">Cleavage on pair of basic residues</keyword>
<keyword evidence="24 33" id="KW-0175">Coiled coil</keyword>
<dbReference type="GO" id="GO:1903911">
    <property type="term" value="P:positive regulation of receptor clustering"/>
    <property type="evidence" value="ECO:0007669"/>
    <property type="project" value="UniProtKB-UniRule"/>
</dbReference>
<feature type="chain" id="PRO_5023474961" description="Envelope glycoprotein gp160" evidence="33">
    <location>
        <begin position="31"/>
        <end position="892"/>
    </location>
</feature>
<name>E1ADC2_HV1</name>
<proteinExistence type="inferred from homology"/>
<dbReference type="GO" id="GO:1903908">
    <property type="term" value="P:positive regulation of plasma membrane raft polarization"/>
    <property type="evidence" value="ECO:0007669"/>
    <property type="project" value="UniProtKB-UniRule"/>
</dbReference>
<keyword evidence="7 33" id="KW-1168">Fusion of virus membrane with host membrane</keyword>
<organism evidence="38">
    <name type="scientific">Human immunodeficiency virus type 1</name>
    <name type="common">HIV-1</name>
    <dbReference type="NCBI Taxonomy" id="11676"/>
    <lineage>
        <taxon>Viruses</taxon>
        <taxon>Riboviria</taxon>
        <taxon>Pararnavirae</taxon>
        <taxon>Artverviricota</taxon>
        <taxon>Revtraviricetes</taxon>
        <taxon>Ortervirales</taxon>
        <taxon>Retroviridae</taxon>
        <taxon>Orthoretrovirinae</taxon>
        <taxon>Lentivirus</taxon>
        <taxon>Lentivirus humimdef1</taxon>
    </lineage>
</organism>
<evidence type="ECO:0000256" key="28">
    <source>
        <dbReference type="ARBA" id="ARBA00023180"/>
    </source>
</evidence>
<dbReference type="SUPFAM" id="SSF56502">
    <property type="entry name" value="gp120 core"/>
    <property type="match status" value="3"/>
</dbReference>
<comment type="function">
    <text evidence="33">Surface protein gp120: Attaches the virus to the host lymphoid cell by binding to the primary receptor CD4. This interaction induces a structural rearrangement creating a high affinity binding site for a chemokine coreceptor like CXCR4 and/or CCR5. Acts as a ligand for CD209/DC-SIGN and CLEC4M/DC-SIGNR, which are respectively found on dendritic cells (DCs), and on endothelial cells of liver sinusoids and lymph node sinuses. These interactions allow capture of viral particles at mucosal surfaces by these cells and subsequent transmission to permissive cells. HIV subverts the migration properties of dendritic cells to gain access to CD4+ T-cells in lymph nodes. Virus transmission to permissive T-cells occurs either in trans (without DCs infection, through viral capture and transmission), or in cis (following DCs productive infection, through the usual CD4-gp120 interaction), thereby inducing a robust infection. In trans infection, bound virions remain infectious over days and it is proposed that they are not degraded, but protected in non-lysosomal acidic organelles within the DCs close to the cell membrane thus contributing to the viral infectious potential during DCs' migration from the periphery to the lymphoid tissues. On arrival at lymphoid tissues, intact virions recycle back to DCs' cell surface allowing virus transmission to CD4+ T-cells.</text>
</comment>
<dbReference type="InterPro" id="IPR000777">
    <property type="entry name" value="HIV1_Gp120"/>
</dbReference>
<dbReference type="GO" id="GO:0044175">
    <property type="term" value="C:host cell endosome membrane"/>
    <property type="evidence" value="ECO:0007669"/>
    <property type="project" value="UniProtKB-SubCell"/>
</dbReference>
<protein>
    <recommendedName>
        <fullName evidence="33">Envelope glycoprotein gp160</fullName>
    </recommendedName>
    <alternativeName>
        <fullName evidence="33">Env polyprotein</fullName>
    </alternativeName>
    <component>
        <recommendedName>
            <fullName evidence="33">Surface protein gp120</fullName>
            <shortName evidence="33">SU</shortName>
        </recommendedName>
        <alternativeName>
            <fullName evidence="33">Glycoprotein 120</fullName>
            <shortName evidence="33">gp120</shortName>
        </alternativeName>
    </component>
    <component>
        <recommendedName>
            <fullName evidence="33">Transmembrane protein gp41</fullName>
            <shortName evidence="33">TM</shortName>
        </recommendedName>
        <alternativeName>
            <fullName evidence="33">Glycoprotein 41</fullName>
            <shortName evidence="33">gp41</shortName>
        </alternativeName>
    </component>
</protein>
<comment type="domain">
    <text evidence="33">The CD4-binding region is targeted by the antibody b12.</text>
</comment>
<dbReference type="FunFam" id="2.170.40.20:FF:000003">
    <property type="entry name" value="Envelope glycoprotein gp160"/>
    <property type="match status" value="1"/>
</dbReference>
<comment type="subcellular location">
    <subcellularLocation>
        <location evidence="3">Host cell membrane</location>
        <topology evidence="3">Peripheral membrane protein</topology>
    </subcellularLocation>
    <subcellularLocation>
        <location evidence="1">Host cell membrane</location>
        <topology evidence="1">Single-pass type I membrane protein</topology>
    </subcellularLocation>
    <subcellularLocation>
        <location evidence="2">Host endosome membrane</location>
        <topology evidence="2">Peripheral membrane protein</topology>
    </subcellularLocation>
    <subcellularLocation>
        <location evidence="5">Host endosome membrane</location>
        <topology evidence="5">Single-pass type I membrane protein</topology>
    </subcellularLocation>
    <subcellularLocation>
        <location evidence="6">Virion membrane</location>
        <topology evidence="6">Peripheral membrane protein</topology>
    </subcellularLocation>
    <subcellularLocation>
        <location evidence="4">Virion membrane</location>
        <topology evidence="4">Single-pass type I membrane protein</topology>
    </subcellularLocation>
</comment>
<comment type="subunit">
    <text evidence="32">The mature envelope protein (Env) consists of a homotrimer of non-covalently associated gp120-gp41 heterodimers. The resulting complex protrudes from the virus surface as a spike. There seems to be as few as 10 spikes on the average virion. Interacts with host CD4, CCR5 and CXCR4. Gp120 also interacts with the C-type lectins CD209/DC-SIGN and CLEC4M/DC-SIGNR (collectively referred to as DC-SIGN(R)). Gp120 and gp41 interact with GalCer. Gp120 interacts with host ITGA4/ITGB7 complex; on CD4+ T-cells, this interaction results in rapid activation of integrin ITGAL/LFA-1, which facilitates efficient cell-to-cell spreading of HIV-1. Gp120 interacts with cell-associated heparan sulfate; this interaction increases virus infectivity on permissive cells and may be involved in infection of CD4- cells.</text>
</comment>
<evidence type="ECO:0000256" key="10">
    <source>
        <dbReference type="ARBA" id="ARBA00022570"/>
    </source>
</evidence>
<feature type="topological domain" description="Cytoplasmic" evidence="33">
    <location>
        <begin position="742"/>
        <end position="892"/>
    </location>
</feature>
<comment type="subunit">
    <text evidence="33">The mature envelope protein (Env) consists of a homotrimer of non-covalently associated gp120-gp41 heterodimers. The resulting complex protrudes from the virus surface as a spike. There seems to be as few as 10 spikes on the average virion. Surface protein gp120 interacts with host CD4, CCR5 and CXCR4. Gp120 also interacts with the C-type lectins CD209/DC-SIGN and CLEC4M/DC-SIGNR (collectively referred to as DC-SIGN(R)). Gp120 and gp41 interact with GalCer. Gp120 interacts with host ITGA4/ITGB7 complex; on CD4+ T-cells, this interaction results in rapid activation of integrin ITGAL/LFA-1, which facilitates efficient cell-to-cell spreading of HIV-1. Gp120 interacts with cell-associated heparan sulfate; this interaction increases virus infectivity on permissive cells and may be involved in infection of CD4- cells.</text>
</comment>
<evidence type="ECO:0000256" key="3">
    <source>
        <dbReference type="ARBA" id="ARBA00004505"/>
    </source>
</evidence>
<dbReference type="CDD" id="cd09909">
    <property type="entry name" value="HIV-1-like_HR1-HR2"/>
    <property type="match status" value="1"/>
</dbReference>
<keyword evidence="12 33" id="KW-1162">Viral penetration into host cytoplasm</keyword>